<protein>
    <recommendedName>
        <fullName evidence="1">NB-ARC domain-containing protein</fullName>
    </recommendedName>
</protein>
<feature type="domain" description="NB-ARC" evidence="1">
    <location>
        <begin position="50"/>
        <end position="128"/>
    </location>
</feature>
<evidence type="ECO:0000259" key="1">
    <source>
        <dbReference type="Pfam" id="PF00931"/>
    </source>
</evidence>
<keyword evidence="3" id="KW-1185">Reference proteome</keyword>
<sequence>MKYTALISESTECHKSLVIAGLKHTLMLYQHRPTYKDYVDANNNEKILGLLIVAMGGMRKATLSQLICGDHRVESHFQLCMWVYVSDADFDVTWLVRIIIEATIKQERKILNMELLQGKLLEIISGKKLFYCPG</sequence>
<dbReference type="InterPro" id="IPR027417">
    <property type="entry name" value="P-loop_NTPase"/>
</dbReference>
<dbReference type="InterPro" id="IPR002182">
    <property type="entry name" value="NB-ARC"/>
</dbReference>
<organism evidence="2 3">
    <name type="scientific">Dendrobium nobile</name>
    <name type="common">Orchid</name>
    <dbReference type="NCBI Taxonomy" id="94219"/>
    <lineage>
        <taxon>Eukaryota</taxon>
        <taxon>Viridiplantae</taxon>
        <taxon>Streptophyta</taxon>
        <taxon>Embryophyta</taxon>
        <taxon>Tracheophyta</taxon>
        <taxon>Spermatophyta</taxon>
        <taxon>Magnoliopsida</taxon>
        <taxon>Liliopsida</taxon>
        <taxon>Asparagales</taxon>
        <taxon>Orchidaceae</taxon>
        <taxon>Epidendroideae</taxon>
        <taxon>Malaxideae</taxon>
        <taxon>Dendrobiinae</taxon>
        <taxon>Dendrobium</taxon>
    </lineage>
</organism>
<dbReference type="GO" id="GO:0043531">
    <property type="term" value="F:ADP binding"/>
    <property type="evidence" value="ECO:0007669"/>
    <property type="project" value="InterPro"/>
</dbReference>
<accession>A0A8T3BPV7</accession>
<gene>
    <name evidence="2" type="ORF">KFK09_006664</name>
</gene>
<name>A0A8T3BPV7_DENNO</name>
<dbReference type="Gene3D" id="3.40.50.300">
    <property type="entry name" value="P-loop containing nucleotide triphosphate hydrolases"/>
    <property type="match status" value="1"/>
</dbReference>
<comment type="caution">
    <text evidence="2">The sequence shown here is derived from an EMBL/GenBank/DDBJ whole genome shotgun (WGS) entry which is preliminary data.</text>
</comment>
<reference evidence="2" key="1">
    <citation type="journal article" date="2022" name="Front. Genet.">
        <title>Chromosome-Scale Assembly of the Dendrobium nobile Genome Provides Insights Into the Molecular Mechanism of the Biosynthesis of the Medicinal Active Ingredient of Dendrobium.</title>
        <authorList>
            <person name="Xu Q."/>
            <person name="Niu S.-C."/>
            <person name="Li K.-L."/>
            <person name="Zheng P.-J."/>
            <person name="Zhang X.-J."/>
            <person name="Jia Y."/>
            <person name="Liu Y."/>
            <person name="Niu Y.-X."/>
            <person name="Yu L.-H."/>
            <person name="Chen D.-F."/>
            <person name="Zhang G.-Q."/>
        </authorList>
    </citation>
    <scope>NUCLEOTIDE SEQUENCE</scope>
    <source>
        <tissue evidence="2">Leaf</tissue>
    </source>
</reference>
<evidence type="ECO:0000313" key="2">
    <source>
        <dbReference type="EMBL" id="KAI0519222.1"/>
    </source>
</evidence>
<dbReference type="AlphaFoldDB" id="A0A8T3BPV7"/>
<dbReference type="EMBL" id="JAGYWB010000006">
    <property type="protein sequence ID" value="KAI0519222.1"/>
    <property type="molecule type" value="Genomic_DNA"/>
</dbReference>
<dbReference type="SUPFAM" id="SSF52540">
    <property type="entry name" value="P-loop containing nucleoside triphosphate hydrolases"/>
    <property type="match status" value="1"/>
</dbReference>
<evidence type="ECO:0000313" key="3">
    <source>
        <dbReference type="Proteomes" id="UP000829196"/>
    </source>
</evidence>
<dbReference type="Proteomes" id="UP000829196">
    <property type="component" value="Unassembled WGS sequence"/>
</dbReference>
<dbReference type="Pfam" id="PF00931">
    <property type="entry name" value="NB-ARC"/>
    <property type="match status" value="1"/>
</dbReference>
<proteinExistence type="predicted"/>
<dbReference type="OrthoDB" id="778131at2759"/>